<accession>A0AAE1CRV1</accession>
<comment type="caution">
    <text evidence="3">The sequence shown here is derived from an EMBL/GenBank/DDBJ whole genome shotgun (WGS) entry which is preliminary data.</text>
</comment>
<gene>
    <name evidence="3" type="ORF">RRG08_035350</name>
</gene>
<dbReference type="EMBL" id="JAWDGP010006989">
    <property type="protein sequence ID" value="KAK3731680.1"/>
    <property type="molecule type" value="Genomic_DNA"/>
</dbReference>
<keyword evidence="1" id="KW-0175">Coiled coil</keyword>
<organism evidence="3 4">
    <name type="scientific">Elysia crispata</name>
    <name type="common">lettuce slug</name>
    <dbReference type="NCBI Taxonomy" id="231223"/>
    <lineage>
        <taxon>Eukaryota</taxon>
        <taxon>Metazoa</taxon>
        <taxon>Spiralia</taxon>
        <taxon>Lophotrochozoa</taxon>
        <taxon>Mollusca</taxon>
        <taxon>Gastropoda</taxon>
        <taxon>Heterobranchia</taxon>
        <taxon>Euthyneura</taxon>
        <taxon>Panpulmonata</taxon>
        <taxon>Sacoglossa</taxon>
        <taxon>Placobranchoidea</taxon>
        <taxon>Plakobranchidae</taxon>
        <taxon>Elysia</taxon>
    </lineage>
</organism>
<name>A0AAE1CRV1_9GAST</name>
<dbReference type="GO" id="GO:0005689">
    <property type="term" value="C:U12-type spliceosomal complex"/>
    <property type="evidence" value="ECO:0007669"/>
    <property type="project" value="TreeGrafter"/>
</dbReference>
<dbReference type="AlphaFoldDB" id="A0AAE1CRV1"/>
<feature type="coiled-coil region" evidence="1">
    <location>
        <begin position="426"/>
        <end position="467"/>
    </location>
</feature>
<sequence length="565" mass="64781">MSQPGGLWNHPEGTSSHLQNPHEPALGIRQQFNNVNVPQMNQGSSGQYWASQQQSYSHNVGFSSNHHSNSMAFPISHPQPSNFQKIPPPSSQLPVQNIFPNFPTNVPPPPFQQNVSPYNISGLQSTSAQVSNMPPFPPNINFNRPPPSFMNTYRPYSESPSSRNSKIHAQYPIPGMLGTTNLLVTDKVENQQQLEDRASGCQKLEKWLQLHKKHIKSGYKPCAVKEKSPVQVWDFVNRLKEMQELVNSLSAQVSGLTTISSTTDEPTWEASKSICDTLKEKLATDFGRLLEDCNLQDVRKKLQCIRRKRARIKRAKARKFEQNQLLQQQWDEKSKNIDKWQERLRLKIQEEVKEKKRKAAADHTLSKVTREIQDATRLIDTMLGLEKLRLIRRDAAQKRGDSDVGESRQSFEDKIKDMTRLVKAQLECYKEEEAKLKQVLKSEEEEKSKLECQSREEKARLEQEEKDAKLKLILFGPEETLSHTDPLFPFNQYYKQAHHNMSAFLQIRQEWDAYVVPRGTPASSCVPNTWAKVCNKAKRSKGKGVRPRDQSMGFVTFTSSEFIMQ</sequence>
<dbReference type="InterPro" id="IPR052831">
    <property type="entry name" value="Apoptosis_promoter"/>
</dbReference>
<evidence type="ECO:0000256" key="2">
    <source>
        <dbReference type="SAM" id="MobiDB-lite"/>
    </source>
</evidence>
<dbReference type="Proteomes" id="UP001283361">
    <property type="component" value="Unassembled WGS sequence"/>
</dbReference>
<feature type="coiled-coil region" evidence="1">
    <location>
        <begin position="295"/>
        <end position="343"/>
    </location>
</feature>
<dbReference type="InterPro" id="IPR031974">
    <property type="entry name" value="PDCD7"/>
</dbReference>
<keyword evidence="4" id="KW-1185">Reference proteome</keyword>
<reference evidence="3" key="1">
    <citation type="journal article" date="2023" name="G3 (Bethesda)">
        <title>A reference genome for the long-term kleptoplast-retaining sea slug Elysia crispata morphotype clarki.</title>
        <authorList>
            <person name="Eastman K.E."/>
            <person name="Pendleton A.L."/>
            <person name="Shaikh M.A."/>
            <person name="Suttiyut T."/>
            <person name="Ogas R."/>
            <person name="Tomko P."/>
            <person name="Gavelis G."/>
            <person name="Widhalm J.R."/>
            <person name="Wisecaver J.H."/>
        </authorList>
    </citation>
    <scope>NUCLEOTIDE SEQUENCE</scope>
    <source>
        <strain evidence="3">ECLA1</strain>
    </source>
</reference>
<evidence type="ECO:0000256" key="1">
    <source>
        <dbReference type="SAM" id="Coils"/>
    </source>
</evidence>
<dbReference type="PANTHER" id="PTHR48190:SF2">
    <property type="entry name" value="PROGRAMMED CELL DEATH PROTEIN 7"/>
    <property type="match status" value="1"/>
</dbReference>
<proteinExistence type="predicted"/>
<evidence type="ECO:0000313" key="3">
    <source>
        <dbReference type="EMBL" id="KAK3731680.1"/>
    </source>
</evidence>
<dbReference type="Pfam" id="PF16021">
    <property type="entry name" value="PDCD7"/>
    <property type="match status" value="1"/>
</dbReference>
<evidence type="ECO:0008006" key="5">
    <source>
        <dbReference type="Google" id="ProtNLM"/>
    </source>
</evidence>
<dbReference type="PANTHER" id="PTHR48190">
    <property type="entry name" value="PROGRAMMED CELL DEATH PROTEIN 7"/>
    <property type="match status" value="1"/>
</dbReference>
<feature type="region of interest" description="Disordered" evidence="2">
    <location>
        <begin position="1"/>
        <end position="22"/>
    </location>
</feature>
<evidence type="ECO:0000313" key="4">
    <source>
        <dbReference type="Proteomes" id="UP001283361"/>
    </source>
</evidence>
<protein>
    <recommendedName>
        <fullName evidence="5">Programmed cell death protein 7</fullName>
    </recommendedName>
</protein>